<dbReference type="InterPro" id="IPR036390">
    <property type="entry name" value="WH_DNA-bd_sf"/>
</dbReference>
<dbReference type="CDD" id="cd07377">
    <property type="entry name" value="WHTH_GntR"/>
    <property type="match status" value="1"/>
</dbReference>
<evidence type="ECO:0000256" key="5">
    <source>
        <dbReference type="ARBA" id="ARBA00023163"/>
    </source>
</evidence>
<keyword evidence="7" id="KW-0808">Transferase</keyword>
<gene>
    <name evidence="7" type="ORF">SAMN04489806_1664</name>
</gene>
<proteinExistence type="inferred from homology"/>
<dbReference type="CDD" id="cd00609">
    <property type="entry name" value="AAT_like"/>
    <property type="match status" value="1"/>
</dbReference>
<dbReference type="Proteomes" id="UP000199183">
    <property type="component" value="Unassembled WGS sequence"/>
</dbReference>
<keyword evidence="7" id="KW-0032">Aminotransferase</keyword>
<dbReference type="RefSeq" id="WP_091182485.1">
    <property type="nucleotide sequence ID" value="NZ_FNRY01000001.1"/>
</dbReference>
<keyword evidence="3" id="KW-0805">Transcription regulation</keyword>
<evidence type="ECO:0000256" key="1">
    <source>
        <dbReference type="ARBA" id="ARBA00005384"/>
    </source>
</evidence>
<dbReference type="InterPro" id="IPR051446">
    <property type="entry name" value="HTH_trans_reg/aminotransferase"/>
</dbReference>
<dbReference type="Pfam" id="PF00155">
    <property type="entry name" value="Aminotran_1_2"/>
    <property type="match status" value="1"/>
</dbReference>
<dbReference type="GO" id="GO:0003700">
    <property type="term" value="F:DNA-binding transcription factor activity"/>
    <property type="evidence" value="ECO:0007669"/>
    <property type="project" value="InterPro"/>
</dbReference>
<dbReference type="PANTHER" id="PTHR46577">
    <property type="entry name" value="HTH-TYPE TRANSCRIPTIONAL REGULATORY PROTEIN GABR"/>
    <property type="match status" value="1"/>
</dbReference>
<feature type="domain" description="HTH gntR-type" evidence="6">
    <location>
        <begin position="9"/>
        <end position="77"/>
    </location>
</feature>
<reference evidence="7 8" key="1">
    <citation type="submission" date="2016-10" db="EMBL/GenBank/DDBJ databases">
        <authorList>
            <person name="de Groot N.N."/>
        </authorList>
    </citation>
    <scope>NUCLEOTIDE SEQUENCE [LARGE SCALE GENOMIC DNA]</scope>
    <source>
        <strain evidence="7 8">DSM 21799</strain>
    </source>
</reference>
<dbReference type="EMBL" id="FNRY01000001">
    <property type="protein sequence ID" value="SEB74455.1"/>
    <property type="molecule type" value="Genomic_DNA"/>
</dbReference>
<comment type="similarity">
    <text evidence="1">In the C-terminal section; belongs to the class-I pyridoxal-phosphate-dependent aminotransferase family.</text>
</comment>
<dbReference type="GO" id="GO:0008483">
    <property type="term" value="F:transaminase activity"/>
    <property type="evidence" value="ECO:0007669"/>
    <property type="project" value="UniProtKB-KW"/>
</dbReference>
<dbReference type="SUPFAM" id="SSF53383">
    <property type="entry name" value="PLP-dependent transferases"/>
    <property type="match status" value="1"/>
</dbReference>
<organism evidence="7 8">
    <name type="scientific">Paramicrobacterium humi</name>
    <dbReference type="NCBI Taxonomy" id="640635"/>
    <lineage>
        <taxon>Bacteria</taxon>
        <taxon>Bacillati</taxon>
        <taxon>Actinomycetota</taxon>
        <taxon>Actinomycetes</taxon>
        <taxon>Micrococcales</taxon>
        <taxon>Microbacteriaceae</taxon>
        <taxon>Paramicrobacterium</taxon>
    </lineage>
</organism>
<evidence type="ECO:0000313" key="8">
    <source>
        <dbReference type="Proteomes" id="UP000199183"/>
    </source>
</evidence>
<evidence type="ECO:0000256" key="2">
    <source>
        <dbReference type="ARBA" id="ARBA00022898"/>
    </source>
</evidence>
<protein>
    <submittedName>
        <fullName evidence="7">DNA-binding transcriptional regulator, MocR family, contains an aminotransferase domain</fullName>
    </submittedName>
</protein>
<dbReference type="InterPro" id="IPR015421">
    <property type="entry name" value="PyrdxlP-dep_Trfase_major"/>
</dbReference>
<dbReference type="STRING" id="640635.SAMN04489806_1664"/>
<dbReference type="InterPro" id="IPR000524">
    <property type="entry name" value="Tscrpt_reg_HTH_GntR"/>
</dbReference>
<name>A0A1H4LW05_9MICO</name>
<dbReference type="InterPro" id="IPR036388">
    <property type="entry name" value="WH-like_DNA-bd_sf"/>
</dbReference>
<keyword evidence="2" id="KW-0663">Pyridoxal phosphate</keyword>
<evidence type="ECO:0000256" key="3">
    <source>
        <dbReference type="ARBA" id="ARBA00023015"/>
    </source>
</evidence>
<dbReference type="AlphaFoldDB" id="A0A1H4LW05"/>
<dbReference type="InterPro" id="IPR015424">
    <property type="entry name" value="PyrdxlP-dep_Trfase"/>
</dbReference>
<evidence type="ECO:0000313" key="7">
    <source>
        <dbReference type="EMBL" id="SEB74455.1"/>
    </source>
</evidence>
<dbReference type="Pfam" id="PF00392">
    <property type="entry name" value="GntR"/>
    <property type="match status" value="1"/>
</dbReference>
<dbReference type="Gene3D" id="3.40.640.10">
    <property type="entry name" value="Type I PLP-dependent aspartate aminotransferase-like (Major domain)"/>
    <property type="match status" value="1"/>
</dbReference>
<dbReference type="PROSITE" id="PS50949">
    <property type="entry name" value="HTH_GNTR"/>
    <property type="match status" value="1"/>
</dbReference>
<dbReference type="SUPFAM" id="SSF46785">
    <property type="entry name" value="Winged helix' DNA-binding domain"/>
    <property type="match status" value="1"/>
</dbReference>
<evidence type="ECO:0000256" key="4">
    <source>
        <dbReference type="ARBA" id="ARBA00023125"/>
    </source>
</evidence>
<evidence type="ECO:0000259" key="6">
    <source>
        <dbReference type="PROSITE" id="PS50949"/>
    </source>
</evidence>
<sequence>MSTKRTDGPHTAEGIFQSLEGDILSGKYRPGDLLPSIRELARERDVSPATAAAAFRRLADRGLTHVVRGVGTTVRQESLLVNSPLGAPDQLFNGAIDVASGAPDPAFLPDLNVHLRRISVEKTLYDVDPMLPELRTHALAQLCDVLAGRPENVMITNGALDGIADASEVRLRAGDRIIVEDPGFAAATSLLRSRGLALVPVPVDDEGFESVPFQAAIRHGAAAVIYSPRAQNPRGSALSAERAAELRAALAAARDKGRDVFVIENDHASLVANADYHSLTVDSSSWLSIRSLSKSHGPDLRFAFAAGDELTIERMQRRQSLNRGWISTILQRLVVDLLSDTDVQHLVSDASVEYGKRRARLIEALSGFGIPAFGCSGLNVMVPVDDEASVSSTLIAGGWQARSGQTYRHTSRPFIRLTSAALDYDKIDQLARHVSQALHGTTRPHR</sequence>
<dbReference type="GO" id="GO:0003677">
    <property type="term" value="F:DNA binding"/>
    <property type="evidence" value="ECO:0007669"/>
    <property type="project" value="UniProtKB-KW"/>
</dbReference>
<keyword evidence="4 7" id="KW-0238">DNA-binding</keyword>
<dbReference type="Gene3D" id="1.10.10.10">
    <property type="entry name" value="Winged helix-like DNA-binding domain superfamily/Winged helix DNA-binding domain"/>
    <property type="match status" value="1"/>
</dbReference>
<keyword evidence="5" id="KW-0804">Transcription</keyword>
<dbReference type="PANTHER" id="PTHR46577:SF1">
    <property type="entry name" value="HTH-TYPE TRANSCRIPTIONAL REGULATORY PROTEIN GABR"/>
    <property type="match status" value="1"/>
</dbReference>
<accession>A0A1H4LW05</accession>
<dbReference type="OrthoDB" id="4336542at2"/>
<keyword evidence="8" id="KW-1185">Reference proteome</keyword>
<dbReference type="SMART" id="SM00345">
    <property type="entry name" value="HTH_GNTR"/>
    <property type="match status" value="1"/>
</dbReference>
<dbReference type="GO" id="GO:0030170">
    <property type="term" value="F:pyridoxal phosphate binding"/>
    <property type="evidence" value="ECO:0007669"/>
    <property type="project" value="InterPro"/>
</dbReference>
<dbReference type="InterPro" id="IPR004839">
    <property type="entry name" value="Aminotransferase_I/II_large"/>
</dbReference>